<accession>A0A418JH77</accession>
<feature type="transmembrane region" description="Helical" evidence="1">
    <location>
        <begin position="182"/>
        <end position="206"/>
    </location>
</feature>
<feature type="domain" description="YdbS-like PH" evidence="2">
    <location>
        <begin position="68"/>
        <end position="142"/>
    </location>
</feature>
<sequence>MYNPQKLHPISYITGLIEAIKQNIFVFIIFIFFQLKSFNWYDIWSYVVPGIIFSFFLISFCINIVRVYKTRYWIEDGYFIVTTGVFNLERKELHIKRIQSVDANQSVVNRIIGGVNLQLKTPSDSIELDTITKQQSERIREEVEKVKGQFSKIVQNQDDKGEPVYTERREEDVLYTLSNKNLLYMAMTSGAILVTLATVAPIIGTFQNVINWKWLFGSVNHVFSHQVYAVMIGASAIIVLSYIIGVIITMIKFYGFTLHRRDDYLHIKFGLLNIRRMTIPITRVQAVVEDRSFIRTFFGYTAYAFIITSDHTHKEDEHSNGKVMILPFIERRLAQQIISDITPHLQFNHVTTGLPWRGFHRRFWIVSVCLMFGATLGHVYYSPWVWLPTMIIVGYLILHSYIAIRASGVVIHDAQMAIKQVRLFGYRTSYFKREKVIGYRQNAHPLMQKANLSHFSFLLAKGDTNEAIGLHFQDIKAVTNYRRWYINGGEHDENNA</sequence>
<dbReference type="InterPro" id="IPR005182">
    <property type="entry name" value="YdbS-like_PH"/>
</dbReference>
<feature type="transmembrane region" description="Helical" evidence="1">
    <location>
        <begin position="386"/>
        <end position="404"/>
    </location>
</feature>
<evidence type="ECO:0000256" key="1">
    <source>
        <dbReference type="SAM" id="Phobius"/>
    </source>
</evidence>
<feature type="transmembrane region" description="Helical" evidence="1">
    <location>
        <begin position="363"/>
        <end position="380"/>
    </location>
</feature>
<dbReference type="PIRSF" id="PIRSF026631">
    <property type="entry name" value="UCP026631"/>
    <property type="match status" value="1"/>
</dbReference>
<protein>
    <recommendedName>
        <fullName evidence="2">YdbS-like PH domain-containing protein</fullName>
    </recommendedName>
</protein>
<evidence type="ECO:0000313" key="3">
    <source>
        <dbReference type="EMBL" id="RIO44170.1"/>
    </source>
</evidence>
<dbReference type="PANTHER" id="PTHR34473:SF2">
    <property type="entry name" value="UPF0699 TRANSMEMBRANE PROTEIN YDBT"/>
    <property type="match status" value="1"/>
</dbReference>
<dbReference type="InterPro" id="IPR014529">
    <property type="entry name" value="UCP026631"/>
</dbReference>
<feature type="transmembrane region" description="Helical" evidence="1">
    <location>
        <begin position="12"/>
        <end position="31"/>
    </location>
</feature>
<dbReference type="AlphaFoldDB" id="A0A418JH77"/>
<dbReference type="Pfam" id="PF03703">
    <property type="entry name" value="bPH_2"/>
    <property type="match status" value="2"/>
</dbReference>
<reference evidence="3 4" key="1">
    <citation type="journal article" date="2016" name="Front. Microbiol.">
        <title>Comprehensive Phylogenetic Analysis of Bovine Non-aureus Staphylococci Species Based on Whole-Genome Sequencing.</title>
        <authorList>
            <person name="Naushad S."/>
            <person name="Barkema H.W."/>
            <person name="Luby C."/>
            <person name="Condas L.A."/>
            <person name="Nobrega D.B."/>
            <person name="Carson D.A."/>
            <person name="De Buck J."/>
        </authorList>
    </citation>
    <scope>NUCLEOTIDE SEQUENCE [LARGE SCALE GENOMIC DNA]</scope>
    <source>
        <strain evidence="3 4">SNUC 5959</strain>
    </source>
</reference>
<proteinExistence type="predicted"/>
<keyword evidence="1" id="KW-0812">Transmembrane</keyword>
<dbReference type="Proteomes" id="UP000285625">
    <property type="component" value="Unassembled WGS sequence"/>
</dbReference>
<name>A0A418JH77_STAHY</name>
<feature type="domain" description="YdbS-like PH" evidence="2">
    <location>
        <begin position="255"/>
        <end position="329"/>
    </location>
</feature>
<comment type="caution">
    <text evidence="3">The sequence shown here is derived from an EMBL/GenBank/DDBJ whole genome shotgun (WGS) entry which is preliminary data.</text>
</comment>
<gene>
    <name evidence="3" type="ORF">BUZ57_09670</name>
</gene>
<evidence type="ECO:0000313" key="4">
    <source>
        <dbReference type="Proteomes" id="UP000285625"/>
    </source>
</evidence>
<evidence type="ECO:0000259" key="2">
    <source>
        <dbReference type="Pfam" id="PF03703"/>
    </source>
</evidence>
<feature type="transmembrane region" description="Helical" evidence="1">
    <location>
        <begin position="43"/>
        <end position="65"/>
    </location>
</feature>
<dbReference type="STRING" id="1284.SHYC_03895"/>
<dbReference type="RefSeq" id="WP_119635706.1">
    <property type="nucleotide sequence ID" value="NZ_JAHCNS010000017.1"/>
</dbReference>
<dbReference type="EMBL" id="QXVO01000032">
    <property type="protein sequence ID" value="RIO44170.1"/>
    <property type="molecule type" value="Genomic_DNA"/>
</dbReference>
<feature type="transmembrane region" description="Helical" evidence="1">
    <location>
        <begin position="226"/>
        <end position="251"/>
    </location>
</feature>
<keyword evidence="1" id="KW-1133">Transmembrane helix</keyword>
<organism evidence="3 4">
    <name type="scientific">Staphylococcus hyicus</name>
    <dbReference type="NCBI Taxonomy" id="1284"/>
    <lineage>
        <taxon>Bacteria</taxon>
        <taxon>Bacillati</taxon>
        <taxon>Bacillota</taxon>
        <taxon>Bacilli</taxon>
        <taxon>Bacillales</taxon>
        <taxon>Staphylococcaceae</taxon>
        <taxon>Staphylococcus</taxon>
    </lineage>
</organism>
<keyword evidence="1" id="KW-0472">Membrane</keyword>
<dbReference type="PANTHER" id="PTHR34473">
    <property type="entry name" value="UPF0699 TRANSMEMBRANE PROTEIN YDBS"/>
    <property type="match status" value="1"/>
</dbReference>